<keyword evidence="3" id="KW-1185">Reference proteome</keyword>
<dbReference type="AlphaFoldDB" id="M4NHG2"/>
<gene>
    <name evidence="2" type="ORF">R2APBS1_2426</name>
</gene>
<dbReference type="STRING" id="666685.R2APBS1_2426"/>
<accession>M4NHG2</accession>
<protein>
    <submittedName>
        <fullName evidence="2">Uncharacterized protein</fullName>
    </submittedName>
</protein>
<evidence type="ECO:0000313" key="3">
    <source>
        <dbReference type="Proteomes" id="UP000011859"/>
    </source>
</evidence>
<dbReference type="Proteomes" id="UP000011859">
    <property type="component" value="Chromosome"/>
</dbReference>
<dbReference type="KEGG" id="rhd:R2APBS1_2426"/>
<evidence type="ECO:0000256" key="1">
    <source>
        <dbReference type="SAM" id="MobiDB-lite"/>
    </source>
</evidence>
<feature type="region of interest" description="Disordered" evidence="1">
    <location>
        <begin position="42"/>
        <end position="66"/>
    </location>
</feature>
<organism evidence="2 3">
    <name type="scientific">Rhodanobacter denitrificans</name>
    <dbReference type="NCBI Taxonomy" id="666685"/>
    <lineage>
        <taxon>Bacteria</taxon>
        <taxon>Pseudomonadati</taxon>
        <taxon>Pseudomonadota</taxon>
        <taxon>Gammaproteobacteria</taxon>
        <taxon>Lysobacterales</taxon>
        <taxon>Rhodanobacteraceae</taxon>
        <taxon>Rhodanobacter</taxon>
    </lineage>
</organism>
<reference evidence="2 3" key="1">
    <citation type="submission" date="2012-04" db="EMBL/GenBank/DDBJ databases">
        <title>Complete genome of Rhodanobacter sp. 2APBS1.</title>
        <authorList>
            <consortium name="US DOE Joint Genome Institute"/>
            <person name="Huntemann M."/>
            <person name="Wei C.-L."/>
            <person name="Han J."/>
            <person name="Detter J.C."/>
            <person name="Han C."/>
            <person name="Tapia R."/>
            <person name="Munk A.C.C."/>
            <person name="Chen A."/>
            <person name="Krypides N."/>
            <person name="Mavromatis K."/>
            <person name="Markowitz V."/>
            <person name="Szeto E."/>
            <person name="Ivanova N."/>
            <person name="Mikhailova N."/>
            <person name="Ovchinnikova G."/>
            <person name="Pagani I."/>
            <person name="Pati A."/>
            <person name="Goodwin L."/>
            <person name="Peters L."/>
            <person name="Pitluck S."/>
            <person name="Woyke T."/>
            <person name="Prakash O."/>
            <person name="Elkins J."/>
            <person name="Brown S."/>
            <person name="Palumbo A."/>
            <person name="Hemme C."/>
            <person name="Zhou J."/>
            <person name="Watson D."/>
            <person name="Jardine P."/>
            <person name="Kostka J."/>
            <person name="Green S."/>
        </authorList>
    </citation>
    <scope>NUCLEOTIDE SEQUENCE [LARGE SCALE GENOMIC DNA]</scope>
    <source>
        <strain evidence="2 3">2APBS1</strain>
    </source>
</reference>
<proteinExistence type="predicted"/>
<feature type="region of interest" description="Disordered" evidence="1">
    <location>
        <begin position="189"/>
        <end position="216"/>
    </location>
</feature>
<dbReference type="HOGENOM" id="CLU_1276771_0_0_6"/>
<dbReference type="EMBL" id="CP003470">
    <property type="protein sequence ID" value="AGG89517.1"/>
    <property type="molecule type" value="Genomic_DNA"/>
</dbReference>
<sequence precursor="true">MAPMAMPAASLCRCALAHPEHHSMHARAHGTMRAPTSRRKPATALTCHPSSGHVGGSNQRSAAGRRAGNRLGTHRERTHCAGAGITTGGATGRRADEAPDFQRTGAIRYTRPGFRGMLRTVMGFAAGCLPSTPAYLRLSPCEVSAVVGVEPSTWESCSRARSRPVCRCRGSPLNQVCGTSSRIRPQHVCARPSARHTRTGAPASRYSRLPPPAKTA</sequence>
<evidence type="ECO:0000313" key="2">
    <source>
        <dbReference type="EMBL" id="AGG89517.1"/>
    </source>
</evidence>
<name>M4NHG2_9GAMM</name>